<organism evidence="1 2">
    <name type="scientific">Dreissena polymorpha</name>
    <name type="common">Zebra mussel</name>
    <name type="synonym">Mytilus polymorpha</name>
    <dbReference type="NCBI Taxonomy" id="45954"/>
    <lineage>
        <taxon>Eukaryota</taxon>
        <taxon>Metazoa</taxon>
        <taxon>Spiralia</taxon>
        <taxon>Lophotrochozoa</taxon>
        <taxon>Mollusca</taxon>
        <taxon>Bivalvia</taxon>
        <taxon>Autobranchia</taxon>
        <taxon>Heteroconchia</taxon>
        <taxon>Euheterodonta</taxon>
        <taxon>Imparidentia</taxon>
        <taxon>Neoheterodontei</taxon>
        <taxon>Myida</taxon>
        <taxon>Dreissenoidea</taxon>
        <taxon>Dreissenidae</taxon>
        <taxon>Dreissena</taxon>
    </lineage>
</organism>
<protein>
    <submittedName>
        <fullName evidence="1">Uncharacterized protein</fullName>
    </submittedName>
</protein>
<reference evidence="1" key="2">
    <citation type="submission" date="2020-11" db="EMBL/GenBank/DDBJ databases">
        <authorList>
            <person name="McCartney M.A."/>
            <person name="Auch B."/>
            <person name="Kono T."/>
            <person name="Mallez S."/>
            <person name="Becker A."/>
            <person name="Gohl D.M."/>
            <person name="Silverstein K.A.T."/>
            <person name="Koren S."/>
            <person name="Bechman K.B."/>
            <person name="Herman A."/>
            <person name="Abrahante J.E."/>
            <person name="Garbe J."/>
        </authorList>
    </citation>
    <scope>NUCLEOTIDE SEQUENCE</scope>
    <source>
        <strain evidence="1">Duluth1</strain>
        <tissue evidence="1">Whole animal</tissue>
    </source>
</reference>
<gene>
    <name evidence="1" type="ORF">DPMN_006021</name>
</gene>
<dbReference type="EMBL" id="JAIWYP010000001">
    <property type="protein sequence ID" value="KAH3882090.1"/>
    <property type="molecule type" value="Genomic_DNA"/>
</dbReference>
<dbReference type="AlphaFoldDB" id="A0A9D4RX11"/>
<evidence type="ECO:0000313" key="1">
    <source>
        <dbReference type="EMBL" id="KAH3882090.1"/>
    </source>
</evidence>
<dbReference type="Proteomes" id="UP000828390">
    <property type="component" value="Unassembled WGS sequence"/>
</dbReference>
<sequence length="57" mass="6457">MAYTIQFLSHILDILDGCKDYKRGTTMVFCKIFMEEETRGRSLTGGLAKDGTRRPAI</sequence>
<proteinExistence type="predicted"/>
<reference evidence="1" key="1">
    <citation type="journal article" date="2019" name="bioRxiv">
        <title>The Genome of the Zebra Mussel, Dreissena polymorpha: A Resource for Invasive Species Research.</title>
        <authorList>
            <person name="McCartney M.A."/>
            <person name="Auch B."/>
            <person name="Kono T."/>
            <person name="Mallez S."/>
            <person name="Zhang Y."/>
            <person name="Obille A."/>
            <person name="Becker A."/>
            <person name="Abrahante J.E."/>
            <person name="Garbe J."/>
            <person name="Badalamenti J.P."/>
            <person name="Herman A."/>
            <person name="Mangelson H."/>
            <person name="Liachko I."/>
            <person name="Sullivan S."/>
            <person name="Sone E.D."/>
            <person name="Koren S."/>
            <person name="Silverstein K.A.T."/>
            <person name="Beckman K.B."/>
            <person name="Gohl D.M."/>
        </authorList>
    </citation>
    <scope>NUCLEOTIDE SEQUENCE</scope>
    <source>
        <strain evidence="1">Duluth1</strain>
        <tissue evidence="1">Whole animal</tissue>
    </source>
</reference>
<comment type="caution">
    <text evidence="1">The sequence shown here is derived from an EMBL/GenBank/DDBJ whole genome shotgun (WGS) entry which is preliminary data.</text>
</comment>
<evidence type="ECO:0000313" key="2">
    <source>
        <dbReference type="Proteomes" id="UP000828390"/>
    </source>
</evidence>
<keyword evidence="2" id="KW-1185">Reference proteome</keyword>
<accession>A0A9D4RX11</accession>
<name>A0A9D4RX11_DREPO</name>